<evidence type="ECO:0000256" key="2">
    <source>
        <dbReference type="ARBA" id="ARBA00022475"/>
    </source>
</evidence>
<keyword evidence="9" id="KW-0966">Cell projection</keyword>
<comment type="subcellular location">
    <subcellularLocation>
        <location evidence="1">Cell membrane</location>
    </subcellularLocation>
</comment>
<dbReference type="GO" id="GO:0016020">
    <property type="term" value="C:membrane"/>
    <property type="evidence" value="ECO:0007669"/>
    <property type="project" value="InterPro"/>
</dbReference>
<feature type="transmembrane region" description="Helical" evidence="7">
    <location>
        <begin position="67"/>
        <end position="89"/>
    </location>
</feature>
<keyword evidence="3 7" id="KW-0812">Transmembrane</keyword>
<feature type="chain" id="PRO_5017346457" evidence="8">
    <location>
        <begin position="23"/>
        <end position="218"/>
    </location>
</feature>
<dbReference type="InterPro" id="IPR022781">
    <property type="entry name" value="Flagellar_biosynth_FliO"/>
</dbReference>
<dbReference type="Pfam" id="PF04347">
    <property type="entry name" value="FliO"/>
    <property type="match status" value="1"/>
</dbReference>
<evidence type="ECO:0000256" key="6">
    <source>
        <dbReference type="SAM" id="MobiDB-lite"/>
    </source>
</evidence>
<evidence type="ECO:0000256" key="4">
    <source>
        <dbReference type="ARBA" id="ARBA00022989"/>
    </source>
</evidence>
<evidence type="ECO:0000256" key="5">
    <source>
        <dbReference type="ARBA" id="ARBA00023136"/>
    </source>
</evidence>
<protein>
    <submittedName>
        <fullName evidence="9">Flagellar protein FliO/FliZ</fullName>
    </submittedName>
</protein>
<keyword evidence="5 7" id="KW-0472">Membrane</keyword>
<keyword evidence="2" id="KW-1003">Cell membrane</keyword>
<gene>
    <name evidence="9" type="ORF">SAMN05421734_102179</name>
</gene>
<feature type="compositionally biased region" description="Basic and acidic residues" evidence="6">
    <location>
        <begin position="173"/>
        <end position="186"/>
    </location>
</feature>
<keyword evidence="8" id="KW-0732">Signal</keyword>
<evidence type="ECO:0000256" key="8">
    <source>
        <dbReference type="SAM" id="SignalP"/>
    </source>
</evidence>
<accession>A0A1G6H4D2</accession>
<keyword evidence="10" id="KW-1185">Reference proteome</keyword>
<keyword evidence="4 7" id="KW-1133">Transmembrane helix</keyword>
<feature type="signal peptide" evidence="8">
    <location>
        <begin position="1"/>
        <end position="22"/>
    </location>
</feature>
<dbReference type="Proteomes" id="UP000242949">
    <property type="component" value="Unassembled WGS sequence"/>
</dbReference>
<dbReference type="RefSeq" id="WP_090793016.1">
    <property type="nucleotide sequence ID" value="NZ_FMYI01000002.1"/>
</dbReference>
<name>A0A1G6H4D2_9BACI</name>
<evidence type="ECO:0000256" key="3">
    <source>
        <dbReference type="ARBA" id="ARBA00022692"/>
    </source>
</evidence>
<evidence type="ECO:0000313" key="9">
    <source>
        <dbReference type="EMBL" id="SDB88775.1"/>
    </source>
</evidence>
<reference evidence="10" key="1">
    <citation type="submission" date="2016-09" db="EMBL/GenBank/DDBJ databases">
        <authorList>
            <person name="Varghese N."/>
            <person name="Submissions S."/>
        </authorList>
    </citation>
    <scope>NUCLEOTIDE SEQUENCE [LARGE SCALE GENOMIC DNA]</scope>
    <source>
        <strain evidence="10">S5</strain>
    </source>
</reference>
<organism evidence="9 10">
    <name type="scientific">Pelagirhabdus alkalitolerans</name>
    <dbReference type="NCBI Taxonomy" id="1612202"/>
    <lineage>
        <taxon>Bacteria</taxon>
        <taxon>Bacillati</taxon>
        <taxon>Bacillota</taxon>
        <taxon>Bacilli</taxon>
        <taxon>Bacillales</taxon>
        <taxon>Bacillaceae</taxon>
        <taxon>Pelagirhabdus</taxon>
    </lineage>
</organism>
<evidence type="ECO:0000256" key="7">
    <source>
        <dbReference type="SAM" id="Phobius"/>
    </source>
</evidence>
<feature type="region of interest" description="Disordered" evidence="6">
    <location>
        <begin position="172"/>
        <end position="194"/>
    </location>
</feature>
<dbReference type="GO" id="GO:0044781">
    <property type="term" value="P:bacterial-type flagellum organization"/>
    <property type="evidence" value="ECO:0007669"/>
    <property type="project" value="InterPro"/>
</dbReference>
<proteinExistence type="predicted"/>
<dbReference type="AlphaFoldDB" id="A0A1G6H4D2"/>
<evidence type="ECO:0000313" key="10">
    <source>
        <dbReference type="Proteomes" id="UP000242949"/>
    </source>
</evidence>
<keyword evidence="9" id="KW-0969">Cilium</keyword>
<sequence length="218" mass="24741">MKRIIAMTLMILMLWAPESIMAEENNQSVRDYFDNEEVEIDDSDQDEQSEEQTTNLTDELAQEQTNVFVLMIQVALALALIIGLIYLLLKFFNRASHGNKEGKHLQNLGGISVGSNKSIQTIKVGDQVFLIGVGNDVSLLTEITDEQSKRKMSEQTKSTGFDHQSILNQILRKNSEEKTDKNKDVTNETNGFGSLFKGELDAMKNKRKEIRSHYEDHD</sequence>
<dbReference type="STRING" id="1612202.SAMN05421734_102179"/>
<dbReference type="OrthoDB" id="2376965at2"/>
<keyword evidence="9" id="KW-0282">Flagellum</keyword>
<dbReference type="EMBL" id="FMYI01000002">
    <property type="protein sequence ID" value="SDB88775.1"/>
    <property type="molecule type" value="Genomic_DNA"/>
</dbReference>
<evidence type="ECO:0000256" key="1">
    <source>
        <dbReference type="ARBA" id="ARBA00004236"/>
    </source>
</evidence>